<dbReference type="MGI" id="MGI:2684939">
    <property type="gene designation" value="Fam170a"/>
</dbReference>
<sequence>MKRRQKRKHLEIEESKEAGISKSQEDISHPESTGVPKAQSPGEPGNCYRTVPSLDHH</sequence>
<evidence type="ECO:0000256" key="1">
    <source>
        <dbReference type="SAM" id="MobiDB-lite"/>
    </source>
</evidence>
<accession>A0A494BAJ2</accession>
<evidence type="ECO:0000313" key="2">
    <source>
        <dbReference type="Ensembl" id="ENSMUSP00000158112.2"/>
    </source>
</evidence>
<organism evidence="2 4">
    <name type="scientific">Mus musculus</name>
    <name type="common">Mouse</name>
    <dbReference type="NCBI Taxonomy" id="10090"/>
    <lineage>
        <taxon>Eukaryota</taxon>
        <taxon>Metazoa</taxon>
        <taxon>Chordata</taxon>
        <taxon>Craniata</taxon>
        <taxon>Vertebrata</taxon>
        <taxon>Euteleostomi</taxon>
        <taxon>Mammalia</taxon>
        <taxon>Eutheria</taxon>
        <taxon>Euarchontoglires</taxon>
        <taxon>Glires</taxon>
        <taxon>Rodentia</taxon>
        <taxon>Myomorpha</taxon>
        <taxon>Muroidea</taxon>
        <taxon>Muridae</taxon>
        <taxon>Murinae</taxon>
        <taxon>Mus</taxon>
        <taxon>Mus</taxon>
    </lineage>
</organism>
<gene>
    <name evidence="2 3" type="primary">Fam170a</name>
</gene>
<dbReference type="Ensembl" id="ENSMUST00000236949.2">
    <property type="protein sequence ID" value="ENSMUSP00000158518.2"/>
    <property type="gene ID" value="ENSMUSG00000035420.8"/>
</dbReference>
<reference evidence="2" key="3">
    <citation type="submission" date="2025-05" db="UniProtKB">
        <authorList>
            <consortium name="Ensembl"/>
        </authorList>
    </citation>
    <scope>IDENTIFICATION</scope>
    <source>
        <strain evidence="2">C57BL/6J</strain>
    </source>
</reference>
<keyword evidence="4" id="KW-1185">Reference proteome</keyword>
<dbReference type="ExpressionAtlas" id="A0A494BAJ2">
    <property type="expression patterns" value="baseline and differential"/>
</dbReference>
<dbReference type="Proteomes" id="UP000000589">
    <property type="component" value="Chromosome 18"/>
</dbReference>
<protein>
    <submittedName>
        <fullName evidence="2">Family with sequence similarity 170, member A</fullName>
    </submittedName>
</protein>
<keyword evidence="5" id="KW-1267">Proteomics identification</keyword>
<proteinExistence type="evidence at protein level"/>
<reference evidence="2 4" key="1">
    <citation type="journal article" date="2009" name="PLoS Biol.">
        <title>Lineage-specific biology revealed by a finished genome assembly of the mouse.</title>
        <authorList>
            <consortium name="Mouse Genome Sequencing Consortium"/>
            <person name="Church D.M."/>
            <person name="Goodstadt L."/>
            <person name="Hillier L.W."/>
            <person name="Zody M.C."/>
            <person name="Goldstein S."/>
            <person name="She X."/>
            <person name="Bult C.J."/>
            <person name="Agarwala R."/>
            <person name="Cherry J.L."/>
            <person name="DiCuccio M."/>
            <person name="Hlavina W."/>
            <person name="Kapustin Y."/>
            <person name="Meric P."/>
            <person name="Maglott D."/>
            <person name="Birtle Z."/>
            <person name="Marques A.C."/>
            <person name="Graves T."/>
            <person name="Zhou S."/>
            <person name="Teague B."/>
            <person name="Potamousis K."/>
            <person name="Churas C."/>
            <person name="Place M."/>
            <person name="Herschleb J."/>
            <person name="Runnheim R."/>
            <person name="Forrest D."/>
            <person name="Amos-Landgraf J."/>
            <person name="Schwartz D.C."/>
            <person name="Cheng Z."/>
            <person name="Lindblad-Toh K."/>
            <person name="Eichler E.E."/>
            <person name="Ponting C.P."/>
        </authorList>
    </citation>
    <scope>NUCLEOTIDE SEQUENCE [LARGE SCALE GENOMIC DNA]</scope>
    <source>
        <strain evidence="2 4">C57BL/6J</strain>
    </source>
</reference>
<dbReference type="GeneTree" id="ENSGT00940000162220"/>
<evidence type="ECO:0007829" key="5">
    <source>
        <dbReference type="ProteomicsDB" id="A0A494BAJ2"/>
    </source>
</evidence>
<feature type="region of interest" description="Disordered" evidence="1">
    <location>
        <begin position="1"/>
        <end position="57"/>
    </location>
</feature>
<dbReference type="Ensembl" id="ENSMUST00000238113.2">
    <property type="protein sequence ID" value="ENSMUSP00000158112.2"/>
    <property type="gene ID" value="ENSMUSG00000035420.8"/>
</dbReference>
<dbReference type="AlphaFoldDB" id="A0A494BAJ2"/>
<name>A0A494BAJ2_MOUSE</name>
<dbReference type="VEuPathDB" id="HostDB:ENSMUSG00000035420"/>
<evidence type="ECO:0000313" key="3">
    <source>
        <dbReference type="MGI" id="MGI:2684939"/>
    </source>
</evidence>
<dbReference type="Bgee" id="ENSMUSG00000035420">
    <property type="expression patterns" value="Expressed in seminiferous tubule of testis and 3 other cell types or tissues"/>
</dbReference>
<feature type="compositionally biased region" description="Basic and acidic residues" evidence="1">
    <location>
        <begin position="10"/>
        <end position="29"/>
    </location>
</feature>
<dbReference type="Antibodypedia" id="50043">
    <property type="antibodies" value="63 antibodies from 10 providers"/>
</dbReference>
<dbReference type="AGR" id="MGI:2684939"/>
<evidence type="ECO:0000313" key="4">
    <source>
        <dbReference type="Proteomes" id="UP000000589"/>
    </source>
</evidence>
<reference evidence="2" key="2">
    <citation type="journal article" date="2011" name="PLoS Biol.">
        <title>Modernizing reference genome assemblies.</title>
        <authorList>
            <person name="Church D.M."/>
            <person name="Schneider V.A."/>
            <person name="Graves T."/>
            <person name="Auger K."/>
            <person name="Cunningham F."/>
            <person name="Bouk N."/>
            <person name="Chen H.C."/>
            <person name="Agarwala R."/>
            <person name="McLaren W.M."/>
            <person name="Ritchie G.R."/>
            <person name="Albracht D."/>
            <person name="Kremitzki M."/>
            <person name="Rock S."/>
            <person name="Kotkiewicz H."/>
            <person name="Kremitzki C."/>
            <person name="Wollam A."/>
            <person name="Trani L."/>
            <person name="Fulton L."/>
            <person name="Fulton R."/>
            <person name="Matthews L."/>
            <person name="Whitehead S."/>
            <person name="Chow W."/>
            <person name="Torrance J."/>
            <person name="Dunn M."/>
            <person name="Harden G."/>
            <person name="Threadgold G."/>
            <person name="Wood J."/>
            <person name="Collins J."/>
            <person name="Heath P."/>
            <person name="Griffiths G."/>
            <person name="Pelan S."/>
            <person name="Grafham D."/>
            <person name="Eichler E.E."/>
            <person name="Weinstock G."/>
            <person name="Mardis E.R."/>
            <person name="Wilson R.K."/>
            <person name="Howe K."/>
            <person name="Flicek P."/>
            <person name="Hubbard T."/>
        </authorList>
    </citation>
    <scope>NUCLEOTIDE SEQUENCE [LARGE SCALE GENOMIC DNA]</scope>
    <source>
        <strain evidence="2">C57BL/6J</strain>
    </source>
</reference>